<keyword evidence="3" id="KW-1185">Reference proteome</keyword>
<evidence type="ECO:0000313" key="2">
    <source>
        <dbReference type="EMBL" id="MBB4702465.1"/>
    </source>
</evidence>
<dbReference type="InterPro" id="IPR001242">
    <property type="entry name" value="Condensation_dom"/>
</dbReference>
<dbReference type="GO" id="GO:0031177">
    <property type="term" value="F:phosphopantetheine binding"/>
    <property type="evidence" value="ECO:0007669"/>
    <property type="project" value="TreeGrafter"/>
</dbReference>
<proteinExistence type="predicted"/>
<dbReference type="GO" id="GO:0008610">
    <property type="term" value="P:lipid biosynthetic process"/>
    <property type="evidence" value="ECO:0007669"/>
    <property type="project" value="UniProtKB-ARBA"/>
</dbReference>
<protein>
    <recommendedName>
        <fullName evidence="1">Condensation domain-containing protein</fullName>
    </recommendedName>
</protein>
<evidence type="ECO:0000259" key="1">
    <source>
        <dbReference type="Pfam" id="PF00668"/>
    </source>
</evidence>
<dbReference type="AlphaFoldDB" id="A0A7W7D8Z3"/>
<dbReference type="Proteomes" id="UP000542210">
    <property type="component" value="Unassembled WGS sequence"/>
</dbReference>
<feature type="domain" description="Condensation" evidence="1">
    <location>
        <begin position="35"/>
        <end position="346"/>
    </location>
</feature>
<dbReference type="Gene3D" id="3.30.559.10">
    <property type="entry name" value="Chloramphenicol acetyltransferase-like domain"/>
    <property type="match status" value="1"/>
</dbReference>
<organism evidence="2 3">
    <name type="scientific">Sphaerisporangium siamense</name>
    <dbReference type="NCBI Taxonomy" id="795645"/>
    <lineage>
        <taxon>Bacteria</taxon>
        <taxon>Bacillati</taxon>
        <taxon>Actinomycetota</taxon>
        <taxon>Actinomycetes</taxon>
        <taxon>Streptosporangiales</taxon>
        <taxon>Streptosporangiaceae</taxon>
        <taxon>Sphaerisporangium</taxon>
    </lineage>
</organism>
<dbReference type="PANTHER" id="PTHR45527:SF1">
    <property type="entry name" value="FATTY ACID SYNTHASE"/>
    <property type="match status" value="1"/>
</dbReference>
<name>A0A7W7D8Z3_9ACTN</name>
<dbReference type="EMBL" id="JACHND010000001">
    <property type="protein sequence ID" value="MBB4702465.1"/>
    <property type="molecule type" value="Genomic_DNA"/>
</dbReference>
<comment type="caution">
    <text evidence="2">The sequence shown here is derived from an EMBL/GenBank/DDBJ whole genome shotgun (WGS) entry which is preliminary data.</text>
</comment>
<sequence length="453" mass="49916">MSISETIDAPETTRIPLSFNQEFLCMFDTGGDDGPFGSHYNIVYGWRLDGRLDVEALREALNDVVARHEALRTSIETDEQGRYQRVLPPSPVSLEVRDLSGTDPVDRDRIAGELVNEAEAGAYGIEEMPLLRGVLGRFDARDAALVLIAHHSAVDEWSMRLLMRDLALCYAARRGQDAPALPEVHQYQEFARWQLDALAGGGGKARAYWREKLSGAQVSATRTDHPRSENRPKTTSWHRFAIGKDTTAGILKLSKTTRSSPFMILLAGYSLLLGKVNDSTDIVVPTFASGRGQARFHDTVGSFFNFMPLRTDLTGAGTFREVVRRVRATCMEAYSNDIPFAQVLEEAPALMAPLGEDDRAVAAFQVFRSPFASDREVAGDLEYAEIPRRIDQPVGGDVPDGALWQLEIDSSGEILATLGFNSNLFDESTFTAQAAEFTRLLREAVADPDAPLS</sequence>
<dbReference type="RefSeq" id="WP_184882252.1">
    <property type="nucleotide sequence ID" value="NZ_BOOV01000033.1"/>
</dbReference>
<evidence type="ECO:0000313" key="3">
    <source>
        <dbReference type="Proteomes" id="UP000542210"/>
    </source>
</evidence>
<dbReference type="Pfam" id="PF00668">
    <property type="entry name" value="Condensation"/>
    <property type="match status" value="1"/>
</dbReference>
<dbReference type="InterPro" id="IPR023213">
    <property type="entry name" value="CAT-like_dom_sf"/>
</dbReference>
<dbReference type="GO" id="GO:0043041">
    <property type="term" value="P:amino acid activation for nonribosomal peptide biosynthetic process"/>
    <property type="evidence" value="ECO:0007669"/>
    <property type="project" value="TreeGrafter"/>
</dbReference>
<dbReference type="SUPFAM" id="SSF52777">
    <property type="entry name" value="CoA-dependent acyltransferases"/>
    <property type="match status" value="2"/>
</dbReference>
<dbReference type="GO" id="GO:0003824">
    <property type="term" value="F:catalytic activity"/>
    <property type="evidence" value="ECO:0007669"/>
    <property type="project" value="InterPro"/>
</dbReference>
<dbReference type="Gene3D" id="3.30.559.30">
    <property type="entry name" value="Nonribosomal peptide synthetase, condensation domain"/>
    <property type="match status" value="1"/>
</dbReference>
<dbReference type="GO" id="GO:0005737">
    <property type="term" value="C:cytoplasm"/>
    <property type="evidence" value="ECO:0007669"/>
    <property type="project" value="TreeGrafter"/>
</dbReference>
<accession>A0A7W7D8Z3</accession>
<reference evidence="2 3" key="1">
    <citation type="submission" date="2020-08" db="EMBL/GenBank/DDBJ databases">
        <title>Sequencing the genomes of 1000 actinobacteria strains.</title>
        <authorList>
            <person name="Klenk H.-P."/>
        </authorList>
    </citation>
    <scope>NUCLEOTIDE SEQUENCE [LARGE SCALE GENOMIC DNA]</scope>
    <source>
        <strain evidence="2 3">DSM 45784</strain>
    </source>
</reference>
<dbReference type="PANTHER" id="PTHR45527">
    <property type="entry name" value="NONRIBOSOMAL PEPTIDE SYNTHETASE"/>
    <property type="match status" value="1"/>
</dbReference>
<gene>
    <name evidence="2" type="ORF">BJ982_004009</name>
</gene>
<dbReference type="GO" id="GO:0044550">
    <property type="term" value="P:secondary metabolite biosynthetic process"/>
    <property type="evidence" value="ECO:0007669"/>
    <property type="project" value="TreeGrafter"/>
</dbReference>